<feature type="transmembrane region" description="Helical" evidence="1">
    <location>
        <begin position="95"/>
        <end position="116"/>
    </location>
</feature>
<feature type="transmembrane region" description="Helical" evidence="1">
    <location>
        <begin position="44"/>
        <end position="62"/>
    </location>
</feature>
<proteinExistence type="predicted"/>
<evidence type="ECO:0000313" key="2">
    <source>
        <dbReference type="EMBL" id="MEE6261778.1"/>
    </source>
</evidence>
<gene>
    <name evidence="2" type="ORF">V1633_25150</name>
</gene>
<evidence type="ECO:0000256" key="1">
    <source>
        <dbReference type="SAM" id="Phobius"/>
    </source>
</evidence>
<comment type="caution">
    <text evidence="2">The sequence shown here is derived from an EMBL/GenBank/DDBJ whole genome shotgun (WGS) entry which is preliminary data.</text>
</comment>
<dbReference type="Proteomes" id="UP001332243">
    <property type="component" value="Unassembled WGS sequence"/>
</dbReference>
<reference evidence="2 3" key="1">
    <citation type="submission" date="2024-01" db="EMBL/GenBank/DDBJ databases">
        <title>Genome insights into Plantactinospora sonchi sp. nov.</title>
        <authorList>
            <person name="Wang L."/>
        </authorList>
    </citation>
    <scope>NUCLEOTIDE SEQUENCE [LARGE SCALE GENOMIC DNA]</scope>
    <source>
        <strain evidence="2 3">NEAU-QY2</strain>
    </source>
</reference>
<protein>
    <recommendedName>
        <fullName evidence="4">DUF4345 domain-containing protein</fullName>
    </recommendedName>
</protein>
<evidence type="ECO:0000313" key="3">
    <source>
        <dbReference type="Proteomes" id="UP001332243"/>
    </source>
</evidence>
<dbReference type="RefSeq" id="WP_331216866.1">
    <property type="nucleotide sequence ID" value="NZ_JAZGQK010000023.1"/>
</dbReference>
<keyword evidence="1" id="KW-0812">Transmembrane</keyword>
<feature type="transmembrane region" description="Helical" evidence="1">
    <location>
        <begin position="69"/>
        <end position="89"/>
    </location>
</feature>
<keyword evidence="1" id="KW-1133">Transmembrane helix</keyword>
<keyword evidence="1" id="KW-0472">Membrane</keyword>
<dbReference type="EMBL" id="JAZGQK010000023">
    <property type="protein sequence ID" value="MEE6261778.1"/>
    <property type="molecule type" value="Genomic_DNA"/>
</dbReference>
<name>A0ABU7RZ26_9ACTN</name>
<accession>A0ABU7RZ26</accession>
<feature type="transmembrane region" description="Helical" evidence="1">
    <location>
        <begin position="7"/>
        <end position="24"/>
    </location>
</feature>
<sequence>MILRISTWVFGLGLLLIGVAAWLVRTPYGVHLTERDTLAELNAVIVGLHLAVGASILIFALCRLHLAGLLLATLTVTGLAGVRTAEMAIGDAATARQWILLAPEVAGILLGTALLVPRLSELRAPSRADRPAPPSGQW</sequence>
<evidence type="ECO:0008006" key="4">
    <source>
        <dbReference type="Google" id="ProtNLM"/>
    </source>
</evidence>
<keyword evidence="3" id="KW-1185">Reference proteome</keyword>
<organism evidence="2 3">
    <name type="scientific">Plantactinospora sonchi</name>
    <dbReference type="NCBI Taxonomy" id="1544735"/>
    <lineage>
        <taxon>Bacteria</taxon>
        <taxon>Bacillati</taxon>
        <taxon>Actinomycetota</taxon>
        <taxon>Actinomycetes</taxon>
        <taxon>Micromonosporales</taxon>
        <taxon>Micromonosporaceae</taxon>
        <taxon>Plantactinospora</taxon>
    </lineage>
</organism>